<comment type="subcellular location">
    <subcellularLocation>
        <location evidence="2">Cytoplasm</location>
    </subcellularLocation>
    <subcellularLocation>
        <location evidence="1">Nucleus</location>
    </subcellularLocation>
</comment>
<dbReference type="InterPro" id="IPR038102">
    <property type="entry name" value="EYA_dom_sf"/>
</dbReference>
<evidence type="ECO:0000256" key="1">
    <source>
        <dbReference type="ARBA" id="ARBA00004123"/>
    </source>
</evidence>
<dbReference type="InterPro" id="IPR000961">
    <property type="entry name" value="AGC-kinase_C"/>
</dbReference>
<feature type="active site" description="Nucleophile" evidence="28">
    <location>
        <position position="684"/>
    </location>
</feature>
<keyword evidence="9" id="KW-0808">Transferase</keyword>
<feature type="active site" description="Proton donor" evidence="28">
    <location>
        <position position="686"/>
    </location>
</feature>
<reference evidence="35 36" key="1">
    <citation type="journal article" date="2019" name="Genome Biol. Evol.">
        <title>Whole-Genome Sequencing of the Giant Devil Catfish, Bagarius yarrelli.</title>
        <authorList>
            <person name="Jiang W."/>
            <person name="Lv Y."/>
            <person name="Cheng L."/>
            <person name="Yang K."/>
            <person name="Chao B."/>
            <person name="Wang X."/>
            <person name="Li Y."/>
            <person name="Pan X."/>
            <person name="You X."/>
            <person name="Zhang Y."/>
            <person name="Yang J."/>
            <person name="Li J."/>
            <person name="Zhang X."/>
            <person name="Liu S."/>
            <person name="Sun C."/>
            <person name="Yang J."/>
            <person name="Shi Q."/>
        </authorList>
    </citation>
    <scope>NUCLEOTIDE SEQUENCE [LARGE SCALE GENOMIC DNA]</scope>
    <source>
        <strain evidence="35">JWS20170419001</strain>
        <tissue evidence="35">Muscle</tissue>
    </source>
</reference>
<sequence>MAVTENRCDLTYCKMRGIVSVLTAFIKERKMGLNDFIQKLVSNPPICQHSQVDHFLKIDENQNEEMGRDGNVCSPQMFPSSQRSSLAEEIQIKPCDFNYLKIIGKGSFGKVLLARHKETEQYYAVKVLQKKIILKKKEQKHIMAERSVLLKNIKHPFLVGLHYSFQTTDKLYFVLDYVNGGELFYHLQRERIFLEPRARFYAAEIASALGYLHSLHVVYRDLKPENILLDSQGHIVLTDFGLCKEGLEPDGTTSTFCGTPEYLAPEVLQKQAYDRTVDWWCLGSVLYEMLYGLPPFYSRNTAEMYNNILHKSLVLKPNVSNSGRELLEGLLQKDRTKRLGAMDDFLELKNHTFFSPINWDDLMARKITPPFIPSVTGPTDLRHFDPEFTHLPVSTSVCNSDNLHVTSSVREAAGAFPGFSYGPPADFAFQACTASGSAAQCEPADLSEHTVTSPHTHNHGGATGGAGAPGAMWPGIKSEHRLQDVSAAGQTPFLSFSTAYTSTQPCQIQYSYPSQGKAAPFLPPCLLSLLTHSLTRSPSSSSALLMCSCFTTSAMYTNVPTVPAVTTATATHQDFSNYNSLGQNQFSQYYVPPNSYPSPAPPSSDTDAENVTVPPYTPIKTETSASAGLPSATAVSPDSVTHPAGATQDEAACRNAPPKPKGKGKKSDSSQSTDNDLERVFLWDLDETIIIFHSLLTGSFAQKFGKDPATVLNLGLQMEELIFELADTHLFFNDLEECDQVHVEDVSSDDNGQDLSNYNFANDGFSGTGGTGGQTSNPAVQGGVDWMRKLAFRYRRLKEIYNGYRGNVGALLSPLKRELLLRVRTDIETVTDSWLSTAIKSLLLIQTRGRCMNVLVTTTQLVPALAKVLLYGLGDVFPVDNIYSATKIGKESCFERIVSRFGKKVTYVVIGDGREEEFAAKQHNMPFWRISAHGDLVALHQALELDFL</sequence>
<keyword evidence="19 31" id="KW-0805">Transcription regulation</keyword>
<evidence type="ECO:0000256" key="13">
    <source>
        <dbReference type="ARBA" id="ARBA00022777"/>
    </source>
</evidence>
<dbReference type="GO" id="GO:0106310">
    <property type="term" value="F:protein serine kinase activity"/>
    <property type="evidence" value="ECO:0007669"/>
    <property type="project" value="RHEA"/>
</dbReference>
<feature type="region of interest" description="Disordered" evidence="32">
    <location>
        <begin position="445"/>
        <end position="472"/>
    </location>
</feature>
<evidence type="ECO:0000256" key="10">
    <source>
        <dbReference type="ARBA" id="ARBA00022723"/>
    </source>
</evidence>
<dbReference type="Gene3D" id="3.40.50.12350">
    <property type="match status" value="1"/>
</dbReference>
<evidence type="ECO:0000256" key="28">
    <source>
        <dbReference type="PIRSR" id="PIRSR628472-1"/>
    </source>
</evidence>
<gene>
    <name evidence="35" type="ORF">Baya_2481</name>
</gene>
<keyword evidence="16 29" id="KW-0460">Magnesium</keyword>
<evidence type="ECO:0000256" key="2">
    <source>
        <dbReference type="ARBA" id="ARBA00004496"/>
    </source>
</evidence>
<keyword evidence="7" id="KW-0723">Serine/threonine-protein kinase</keyword>
<keyword evidence="12" id="KW-0227">DNA damage</keyword>
<feature type="domain" description="Protein kinase" evidence="33">
    <location>
        <begin position="97"/>
        <end position="354"/>
    </location>
</feature>
<evidence type="ECO:0000256" key="18">
    <source>
        <dbReference type="ARBA" id="ARBA00022912"/>
    </source>
</evidence>
<dbReference type="GO" id="GO:0030154">
    <property type="term" value="P:cell differentiation"/>
    <property type="evidence" value="ECO:0007669"/>
    <property type="project" value="TreeGrafter"/>
</dbReference>
<keyword evidence="8" id="KW-0597">Phosphoprotein</keyword>
<dbReference type="InterPro" id="IPR017441">
    <property type="entry name" value="Protein_kinase_ATP_BS"/>
</dbReference>
<dbReference type="GO" id="GO:0006281">
    <property type="term" value="P:DNA repair"/>
    <property type="evidence" value="ECO:0007669"/>
    <property type="project" value="UniProtKB-KW"/>
</dbReference>
<dbReference type="InterPro" id="IPR036871">
    <property type="entry name" value="PX_dom_sf"/>
</dbReference>
<dbReference type="Pfam" id="PF00702">
    <property type="entry name" value="Hydrolase"/>
    <property type="match status" value="1"/>
</dbReference>
<protein>
    <recommendedName>
        <fullName evidence="31">Eyes absent homolog</fullName>
        <ecNumber evidence="31">3.1.3.48</ecNumber>
    </recommendedName>
</protein>
<keyword evidence="14 31" id="KW-0378">Hydrolase</keyword>
<evidence type="ECO:0000256" key="8">
    <source>
        <dbReference type="ARBA" id="ARBA00022553"/>
    </source>
</evidence>
<evidence type="ECO:0000256" key="27">
    <source>
        <dbReference type="ARBA" id="ARBA00053420"/>
    </source>
</evidence>
<dbReference type="AlphaFoldDB" id="A0A556TP30"/>
<evidence type="ECO:0000313" key="35">
    <source>
        <dbReference type="EMBL" id="TSK28294.1"/>
    </source>
</evidence>
<dbReference type="InterPro" id="IPR017892">
    <property type="entry name" value="Pkinase_C"/>
</dbReference>
<feature type="binding site" evidence="29">
    <location>
        <position position="912"/>
    </location>
    <ligand>
        <name>Mg(2+)</name>
        <dbReference type="ChEBI" id="CHEBI:18420"/>
    </ligand>
</feature>
<evidence type="ECO:0000256" key="30">
    <source>
        <dbReference type="PROSITE-ProRule" id="PRU10141"/>
    </source>
</evidence>
<dbReference type="GO" id="GO:0005524">
    <property type="term" value="F:ATP binding"/>
    <property type="evidence" value="ECO:0007669"/>
    <property type="project" value="UniProtKB-UniRule"/>
</dbReference>
<dbReference type="FunFam" id="3.30.200.20:FF:000030">
    <property type="entry name" value="Non-specific serine/threonine protein kinase"/>
    <property type="match status" value="1"/>
</dbReference>
<dbReference type="FunFam" id="3.40.50.12350:FF:000002">
    <property type="entry name" value="Eyes absent homolog"/>
    <property type="match status" value="1"/>
</dbReference>
<dbReference type="InterPro" id="IPR028472">
    <property type="entry name" value="EYA"/>
</dbReference>
<dbReference type="GO" id="GO:0006325">
    <property type="term" value="P:chromatin organization"/>
    <property type="evidence" value="ECO:0007669"/>
    <property type="project" value="UniProtKB-KW"/>
</dbReference>
<evidence type="ECO:0000256" key="29">
    <source>
        <dbReference type="PIRSR" id="PIRSR628472-2"/>
    </source>
</evidence>
<keyword evidence="11 30" id="KW-0547">Nucleotide-binding</keyword>
<evidence type="ECO:0000256" key="25">
    <source>
        <dbReference type="ARBA" id="ARBA00048679"/>
    </source>
</evidence>
<evidence type="ECO:0000256" key="14">
    <source>
        <dbReference type="ARBA" id="ARBA00022801"/>
    </source>
</evidence>
<dbReference type="Pfam" id="PF00069">
    <property type="entry name" value="Pkinase"/>
    <property type="match status" value="1"/>
</dbReference>
<dbReference type="GO" id="GO:0004674">
    <property type="term" value="F:protein serine/threonine kinase activity"/>
    <property type="evidence" value="ECO:0007669"/>
    <property type="project" value="UniProtKB-KW"/>
</dbReference>
<evidence type="ECO:0000256" key="21">
    <source>
        <dbReference type="ARBA" id="ARBA00023163"/>
    </source>
</evidence>
<dbReference type="Gene3D" id="3.30.200.20">
    <property type="entry name" value="Phosphorylase Kinase, domain 1"/>
    <property type="match status" value="1"/>
</dbReference>
<feature type="region of interest" description="Disordered" evidence="32">
    <location>
        <begin position="589"/>
        <end position="673"/>
    </location>
</feature>
<dbReference type="Gene3D" id="1.10.510.10">
    <property type="entry name" value="Transferase(Phosphotransferase) domain 1"/>
    <property type="match status" value="1"/>
</dbReference>
<comment type="catalytic activity">
    <reaction evidence="25">
        <text>L-seryl-[protein] + ATP = O-phospho-L-seryl-[protein] + ADP + H(+)</text>
        <dbReference type="Rhea" id="RHEA:17989"/>
        <dbReference type="Rhea" id="RHEA-COMP:9863"/>
        <dbReference type="Rhea" id="RHEA-COMP:11604"/>
        <dbReference type="ChEBI" id="CHEBI:15378"/>
        <dbReference type="ChEBI" id="CHEBI:29999"/>
        <dbReference type="ChEBI" id="CHEBI:30616"/>
        <dbReference type="ChEBI" id="CHEBI:83421"/>
        <dbReference type="ChEBI" id="CHEBI:456216"/>
        <dbReference type="EC" id="2.7.11.1"/>
    </reaction>
</comment>
<evidence type="ECO:0000256" key="11">
    <source>
        <dbReference type="ARBA" id="ARBA00022741"/>
    </source>
</evidence>
<dbReference type="PROSITE" id="PS00108">
    <property type="entry name" value="PROTEIN_KINASE_ST"/>
    <property type="match status" value="1"/>
</dbReference>
<dbReference type="InterPro" id="IPR000719">
    <property type="entry name" value="Prot_kinase_dom"/>
</dbReference>
<keyword evidence="10 29" id="KW-0479">Metal-binding</keyword>
<proteinExistence type="inferred from homology"/>
<accession>A0A556TP30</accession>
<keyword evidence="5" id="KW-0217">Developmental protein</keyword>
<keyword evidence="23" id="KW-0539">Nucleus</keyword>
<evidence type="ECO:0000256" key="3">
    <source>
        <dbReference type="ARBA" id="ARBA00009903"/>
    </source>
</evidence>
<dbReference type="PANTHER" id="PTHR10190">
    <property type="entry name" value="EYES ABSENT"/>
    <property type="match status" value="1"/>
</dbReference>
<dbReference type="NCBIfam" id="TIGR01658">
    <property type="entry name" value="EYA-cons_domain"/>
    <property type="match status" value="1"/>
</dbReference>
<comment type="similarity">
    <text evidence="3">Belongs to the protein kinase superfamily. AGC Ser/Thr protein kinase family.</text>
</comment>
<dbReference type="PROSITE" id="PS50011">
    <property type="entry name" value="PROTEIN_KINASE_DOM"/>
    <property type="match status" value="1"/>
</dbReference>
<dbReference type="SMART" id="SM00220">
    <property type="entry name" value="S_TKc"/>
    <property type="match status" value="1"/>
</dbReference>
<dbReference type="InterPro" id="IPR011009">
    <property type="entry name" value="Kinase-like_dom_sf"/>
</dbReference>
<dbReference type="Gene3D" id="3.30.1520.10">
    <property type="entry name" value="Phox-like domain"/>
    <property type="match status" value="1"/>
</dbReference>
<evidence type="ECO:0000256" key="19">
    <source>
        <dbReference type="ARBA" id="ARBA00023015"/>
    </source>
</evidence>
<keyword evidence="17" id="KW-0156">Chromatin regulator</keyword>
<comment type="caution">
    <text evidence="35">The sequence shown here is derived from an EMBL/GenBank/DDBJ whole genome shotgun (WGS) entry which is preliminary data.</text>
</comment>
<evidence type="ECO:0000256" key="9">
    <source>
        <dbReference type="ARBA" id="ARBA00022679"/>
    </source>
</evidence>
<dbReference type="EMBL" id="VCAZ01000008">
    <property type="protein sequence ID" value="TSK28294.1"/>
    <property type="molecule type" value="Genomic_DNA"/>
</dbReference>
<evidence type="ECO:0000256" key="12">
    <source>
        <dbReference type="ARBA" id="ARBA00022763"/>
    </source>
</evidence>
<comment type="cofactor">
    <cofactor evidence="29 31">
        <name>Mg(2+)</name>
        <dbReference type="ChEBI" id="CHEBI:18420"/>
    </cofactor>
    <text evidence="29 31">Binds 1 Mg(2+) ion per subunit.</text>
</comment>
<dbReference type="PROSITE" id="PS00107">
    <property type="entry name" value="PROTEIN_KINASE_ATP"/>
    <property type="match status" value="1"/>
</dbReference>
<dbReference type="SFLD" id="SFLDS00003">
    <property type="entry name" value="Haloacid_Dehalogenase"/>
    <property type="match status" value="1"/>
</dbReference>
<dbReference type="GO" id="GO:0035091">
    <property type="term" value="F:phosphatidylinositol binding"/>
    <property type="evidence" value="ECO:0007669"/>
    <property type="project" value="InterPro"/>
</dbReference>
<dbReference type="InterPro" id="IPR006545">
    <property type="entry name" value="EYA_dom"/>
</dbReference>
<evidence type="ECO:0000259" key="34">
    <source>
        <dbReference type="PROSITE" id="PS51285"/>
    </source>
</evidence>
<dbReference type="SMART" id="SM00133">
    <property type="entry name" value="S_TK_X"/>
    <property type="match status" value="1"/>
</dbReference>
<dbReference type="GO" id="GO:0005634">
    <property type="term" value="C:nucleus"/>
    <property type="evidence" value="ECO:0007669"/>
    <property type="project" value="UniProtKB-SubCell"/>
</dbReference>
<dbReference type="GO" id="GO:0046872">
    <property type="term" value="F:metal ion binding"/>
    <property type="evidence" value="ECO:0007669"/>
    <property type="project" value="UniProtKB-KW"/>
</dbReference>
<evidence type="ECO:0000313" key="36">
    <source>
        <dbReference type="Proteomes" id="UP000319801"/>
    </source>
</evidence>
<evidence type="ECO:0000256" key="22">
    <source>
        <dbReference type="ARBA" id="ARBA00023204"/>
    </source>
</evidence>
<dbReference type="Proteomes" id="UP000319801">
    <property type="component" value="Unassembled WGS sequence"/>
</dbReference>
<keyword evidence="36" id="KW-1185">Reference proteome</keyword>
<evidence type="ECO:0000256" key="4">
    <source>
        <dbReference type="ARBA" id="ARBA00010501"/>
    </source>
</evidence>
<feature type="binding site" evidence="30">
    <location>
        <position position="135"/>
    </location>
    <ligand>
        <name>ATP</name>
        <dbReference type="ChEBI" id="CHEBI:30616"/>
    </ligand>
</feature>
<evidence type="ECO:0000256" key="23">
    <source>
        <dbReference type="ARBA" id="ARBA00023242"/>
    </source>
</evidence>
<comment type="catalytic activity">
    <reaction evidence="24">
        <text>L-threonyl-[protein] + ATP = O-phospho-L-threonyl-[protein] + ADP + H(+)</text>
        <dbReference type="Rhea" id="RHEA:46608"/>
        <dbReference type="Rhea" id="RHEA-COMP:11060"/>
        <dbReference type="Rhea" id="RHEA-COMP:11605"/>
        <dbReference type="ChEBI" id="CHEBI:15378"/>
        <dbReference type="ChEBI" id="CHEBI:30013"/>
        <dbReference type="ChEBI" id="CHEBI:30616"/>
        <dbReference type="ChEBI" id="CHEBI:61977"/>
        <dbReference type="ChEBI" id="CHEBI:456216"/>
        <dbReference type="EC" id="2.7.11.1"/>
    </reaction>
</comment>
<feature type="binding site" evidence="29">
    <location>
        <position position="684"/>
    </location>
    <ligand>
        <name>Mg(2+)</name>
        <dbReference type="ChEBI" id="CHEBI:18420"/>
    </ligand>
</feature>
<evidence type="ECO:0000256" key="7">
    <source>
        <dbReference type="ARBA" id="ARBA00022527"/>
    </source>
</evidence>
<dbReference type="EC" id="3.1.3.48" evidence="31"/>
<dbReference type="OrthoDB" id="63267at2759"/>
<evidence type="ECO:0000256" key="15">
    <source>
        <dbReference type="ARBA" id="ARBA00022840"/>
    </source>
</evidence>
<comment type="similarity">
    <text evidence="4 31">Belongs to the HAD-like hydrolase superfamily. EYA family.</text>
</comment>
<dbReference type="InterPro" id="IPR042577">
    <property type="entry name" value="EYA_dom_metazoan"/>
</dbReference>
<evidence type="ECO:0000256" key="5">
    <source>
        <dbReference type="ARBA" id="ARBA00022473"/>
    </source>
</evidence>
<dbReference type="GO" id="GO:0004725">
    <property type="term" value="F:protein tyrosine phosphatase activity"/>
    <property type="evidence" value="ECO:0007669"/>
    <property type="project" value="UniProtKB-EC"/>
</dbReference>
<evidence type="ECO:0000256" key="16">
    <source>
        <dbReference type="ARBA" id="ARBA00022842"/>
    </source>
</evidence>
<dbReference type="FunFam" id="1.10.510.10:FF:000065">
    <property type="entry name" value="Non-specific serine/threonine protein kinase"/>
    <property type="match status" value="1"/>
</dbReference>
<keyword evidence="13 35" id="KW-0418">Kinase</keyword>
<keyword evidence="6" id="KW-0963">Cytoplasm</keyword>
<dbReference type="SUPFAM" id="SSF56112">
    <property type="entry name" value="Protein kinase-like (PK-like)"/>
    <property type="match status" value="1"/>
</dbReference>
<dbReference type="GO" id="GO:0005737">
    <property type="term" value="C:cytoplasm"/>
    <property type="evidence" value="ECO:0007669"/>
    <property type="project" value="UniProtKB-SubCell"/>
</dbReference>
<dbReference type="PROSITE" id="PS51285">
    <property type="entry name" value="AGC_KINASE_CTER"/>
    <property type="match status" value="1"/>
</dbReference>
<keyword evidence="15 30" id="KW-0067">ATP-binding</keyword>
<dbReference type="CDD" id="cd02601">
    <property type="entry name" value="HAD_Eya"/>
    <property type="match status" value="1"/>
</dbReference>
<evidence type="ECO:0000256" key="6">
    <source>
        <dbReference type="ARBA" id="ARBA00022490"/>
    </source>
</evidence>
<evidence type="ECO:0000259" key="33">
    <source>
        <dbReference type="PROSITE" id="PS50011"/>
    </source>
</evidence>
<dbReference type="SFLD" id="SFLDG01129">
    <property type="entry name" value="C1.5:_HAD__Beta-PGM__Phosphata"/>
    <property type="match status" value="1"/>
</dbReference>
<evidence type="ECO:0000256" key="20">
    <source>
        <dbReference type="ARBA" id="ARBA00023159"/>
    </source>
</evidence>
<evidence type="ECO:0000256" key="17">
    <source>
        <dbReference type="ARBA" id="ARBA00022853"/>
    </source>
</evidence>
<evidence type="ECO:0000256" key="31">
    <source>
        <dbReference type="RuleBase" id="RU362036"/>
    </source>
</evidence>
<evidence type="ECO:0000256" key="26">
    <source>
        <dbReference type="ARBA" id="ARBA00051722"/>
    </source>
</evidence>
<name>A0A556TP30_BAGYA</name>
<keyword evidence="18 31" id="KW-0904">Protein phosphatase</keyword>
<evidence type="ECO:0000256" key="24">
    <source>
        <dbReference type="ARBA" id="ARBA00047899"/>
    </source>
</evidence>
<keyword evidence="21" id="KW-0804">Transcription</keyword>
<dbReference type="GO" id="GO:0045739">
    <property type="term" value="P:positive regulation of DNA repair"/>
    <property type="evidence" value="ECO:0007669"/>
    <property type="project" value="TreeGrafter"/>
</dbReference>
<dbReference type="Pfam" id="PF00433">
    <property type="entry name" value="Pkinase_C"/>
    <property type="match status" value="1"/>
</dbReference>
<feature type="binding site" evidence="29">
    <location>
        <position position="686"/>
    </location>
    <ligand>
        <name>Mg(2+)</name>
        <dbReference type="ChEBI" id="CHEBI:18420"/>
    </ligand>
</feature>
<comment type="catalytic activity">
    <reaction evidence="26 31">
        <text>O-phospho-L-tyrosyl-[protein] + H2O = L-tyrosyl-[protein] + phosphate</text>
        <dbReference type="Rhea" id="RHEA:10684"/>
        <dbReference type="Rhea" id="RHEA-COMP:10136"/>
        <dbReference type="Rhea" id="RHEA-COMP:20101"/>
        <dbReference type="ChEBI" id="CHEBI:15377"/>
        <dbReference type="ChEBI" id="CHEBI:43474"/>
        <dbReference type="ChEBI" id="CHEBI:46858"/>
        <dbReference type="ChEBI" id="CHEBI:61978"/>
        <dbReference type="EC" id="3.1.3.48"/>
    </reaction>
</comment>
<comment type="function">
    <text evidence="27">Protein kinase that may play an important role in cellular stress response. May be involved in the regulation of processes such as cell survival, neuronal excitability and renal sodium excretion.</text>
</comment>
<dbReference type="SUPFAM" id="SSF64268">
    <property type="entry name" value="PX domain"/>
    <property type="match status" value="1"/>
</dbReference>
<evidence type="ECO:0000256" key="32">
    <source>
        <dbReference type="SAM" id="MobiDB-lite"/>
    </source>
</evidence>
<dbReference type="PANTHER" id="PTHR10190:SF5">
    <property type="entry name" value="EYES ABSENT HOMOLOG 3"/>
    <property type="match status" value="1"/>
</dbReference>
<dbReference type="CDD" id="cd05575">
    <property type="entry name" value="STKc_SGK"/>
    <property type="match status" value="1"/>
</dbReference>
<keyword evidence="20" id="KW-0010">Activator</keyword>
<dbReference type="InterPro" id="IPR008271">
    <property type="entry name" value="Ser/Thr_kinase_AS"/>
</dbReference>
<organism evidence="35 36">
    <name type="scientific">Bagarius yarrelli</name>
    <name type="common">Goonch</name>
    <name type="synonym">Bagrus yarrelli</name>
    <dbReference type="NCBI Taxonomy" id="175774"/>
    <lineage>
        <taxon>Eukaryota</taxon>
        <taxon>Metazoa</taxon>
        <taxon>Chordata</taxon>
        <taxon>Craniata</taxon>
        <taxon>Vertebrata</taxon>
        <taxon>Euteleostomi</taxon>
        <taxon>Actinopterygii</taxon>
        <taxon>Neopterygii</taxon>
        <taxon>Teleostei</taxon>
        <taxon>Ostariophysi</taxon>
        <taxon>Siluriformes</taxon>
        <taxon>Sisoridae</taxon>
        <taxon>Sisorinae</taxon>
        <taxon>Bagarius</taxon>
    </lineage>
</organism>
<dbReference type="GO" id="GO:2001240">
    <property type="term" value="P:negative regulation of extrinsic apoptotic signaling pathway in absence of ligand"/>
    <property type="evidence" value="ECO:0007669"/>
    <property type="project" value="TreeGrafter"/>
</dbReference>
<feature type="domain" description="AGC-kinase C-terminal" evidence="34">
    <location>
        <begin position="355"/>
        <end position="431"/>
    </location>
</feature>
<keyword evidence="22" id="KW-0234">DNA repair</keyword>